<dbReference type="EMBL" id="BPLF01000004">
    <property type="protein sequence ID" value="GIX65194.1"/>
    <property type="molecule type" value="Genomic_DNA"/>
</dbReference>
<feature type="compositionally biased region" description="Basic residues" evidence="1">
    <location>
        <begin position="621"/>
        <end position="636"/>
    </location>
</feature>
<dbReference type="RefSeq" id="XP_067717263.1">
    <property type="nucleotide sequence ID" value="XM_067861162.1"/>
</dbReference>
<evidence type="ECO:0000313" key="3">
    <source>
        <dbReference type="EMBL" id="GIX65194.1"/>
    </source>
</evidence>
<dbReference type="GeneID" id="94196675"/>
<evidence type="ECO:0000313" key="4">
    <source>
        <dbReference type="Proteomes" id="UP001497744"/>
    </source>
</evidence>
<organism evidence="3 4">
    <name type="scientific">Babesia caballi</name>
    <dbReference type="NCBI Taxonomy" id="5871"/>
    <lineage>
        <taxon>Eukaryota</taxon>
        <taxon>Sar</taxon>
        <taxon>Alveolata</taxon>
        <taxon>Apicomplexa</taxon>
        <taxon>Aconoidasida</taxon>
        <taxon>Piroplasmida</taxon>
        <taxon>Babesiidae</taxon>
        <taxon>Babesia</taxon>
    </lineage>
</organism>
<dbReference type="Gene3D" id="3.60.40.10">
    <property type="entry name" value="PPM-type phosphatase domain"/>
    <property type="match status" value="1"/>
</dbReference>
<reference evidence="3 4" key="1">
    <citation type="submission" date="2021-06" db="EMBL/GenBank/DDBJ databases">
        <title>Genome sequence of Babesia caballi.</title>
        <authorList>
            <person name="Yamagishi J."/>
            <person name="Kidaka T."/>
            <person name="Ochi A."/>
        </authorList>
    </citation>
    <scope>NUCLEOTIDE SEQUENCE [LARGE SCALE GENOMIC DNA]</scope>
    <source>
        <strain evidence="3">USDA-D6B2</strain>
    </source>
</reference>
<feature type="region of interest" description="Disordered" evidence="1">
    <location>
        <begin position="554"/>
        <end position="691"/>
    </location>
</feature>
<feature type="domain" description="PPM-type phosphatase" evidence="2">
    <location>
        <begin position="35"/>
        <end position="352"/>
    </location>
</feature>
<name>A0AAV4LZK0_BABCB</name>
<dbReference type="AlphaFoldDB" id="A0AAV4LZK0"/>
<feature type="region of interest" description="Disordered" evidence="1">
    <location>
        <begin position="427"/>
        <end position="458"/>
    </location>
</feature>
<dbReference type="PROSITE" id="PS51746">
    <property type="entry name" value="PPM_2"/>
    <property type="match status" value="1"/>
</dbReference>
<gene>
    <name evidence="3" type="ORF">BcabD6B2_46290</name>
</gene>
<protein>
    <submittedName>
        <fullName evidence="3">Serine-threonine phosophatase 2C</fullName>
    </submittedName>
</protein>
<dbReference type="InterPro" id="IPR001932">
    <property type="entry name" value="PPM-type_phosphatase-like_dom"/>
</dbReference>
<dbReference type="CDD" id="cd00143">
    <property type="entry name" value="PP2Cc"/>
    <property type="match status" value="1"/>
</dbReference>
<feature type="compositionally biased region" description="Basic and acidic residues" evidence="1">
    <location>
        <begin position="560"/>
        <end position="570"/>
    </location>
</feature>
<evidence type="ECO:0000259" key="2">
    <source>
        <dbReference type="PROSITE" id="PS51746"/>
    </source>
</evidence>
<feature type="compositionally biased region" description="Low complexity" evidence="1">
    <location>
        <begin position="523"/>
        <end position="532"/>
    </location>
</feature>
<sequence length="832" mass="90424">MATEALASVENDGEHSLPYVELTQPINCANFGPFSVSAHTDIGHRKTQEDRFVVVPSLGSNGNHVAFFGIFDGTVGRRRFGHTAAGAGHFASDTIQKIIVRHLVCTDVWDALMKQLEEEDDGTTIPALAVLALSKMYANADAELLDLCRKEENHYSSCTSVTVLIVNDYIVVAHLGDSRVSLCYEEGGQTAARFITADHKPHLPEERQRIVAAGGSVQYLTSHHNKPFLRGGDFLARKAKGEQPMQIQYSRAFGGKDLKMFGLSSEPDISVFRRTSQHKGLILASDGLWDTRECHQAFSNVLYARSKGILASEVFSPLAGKNPSRYLVETTLKENRCKAHRSDNITAVAVAAVNSDLESRAESRAHAAAAFTPSSLPLYPLDFQVPVRVRVCRPAAGQLAGFPADSRGRQLLGAVSPRSSVWHCGAATTAPATSPGRSRSYRTTQVRQPPLPLTPRRRLDQAGGTALLFARPWRRLTSASGRTAASRPPRPAVPCCCRTCGSASPTRTGAEDGAGPGVPAPAEPAGAQQQLGEGEERWVARLGALYTCRRRAEAACPAEGKPRPAQRERAPPPACARGSKAAVRLRSFGQRPHRRGPAVRGGPRSPWVRGPPPNLPPGQARRPHEHRRPARRRLYRRGRDAHLPQPAPTPHLLRRRAAQLPVQGDFDRGQGRRGRERLHGRDAQRPNNAPQAAGKYITFRYHPAQNDVVYHVTVHCTVPGAERRLTGTTKFVYHQRHAARSQPLPARSDSAPAEAQAPISAGSETYTLNVQVGEAEYLTCTLPDGVDPASAARQFLSQHKLKAVLLDGLVSALQQLRSSGVTIRSVDVADLL</sequence>
<dbReference type="InterPro" id="IPR036457">
    <property type="entry name" value="PPM-type-like_dom_sf"/>
</dbReference>
<evidence type="ECO:0000256" key="1">
    <source>
        <dbReference type="SAM" id="MobiDB-lite"/>
    </source>
</evidence>
<accession>A0AAV4LZK0</accession>
<feature type="region of interest" description="Disordered" evidence="1">
    <location>
        <begin position="738"/>
        <end position="758"/>
    </location>
</feature>
<dbReference type="PANTHER" id="PTHR47992">
    <property type="entry name" value="PROTEIN PHOSPHATASE"/>
    <property type="match status" value="1"/>
</dbReference>
<keyword evidence="4" id="KW-1185">Reference proteome</keyword>
<dbReference type="Proteomes" id="UP001497744">
    <property type="component" value="Unassembled WGS sequence"/>
</dbReference>
<dbReference type="SMART" id="SM00332">
    <property type="entry name" value="PP2Cc"/>
    <property type="match status" value="1"/>
</dbReference>
<feature type="region of interest" description="Disordered" evidence="1">
    <location>
        <begin position="506"/>
        <end position="534"/>
    </location>
</feature>
<dbReference type="GO" id="GO:0004722">
    <property type="term" value="F:protein serine/threonine phosphatase activity"/>
    <property type="evidence" value="ECO:0007669"/>
    <property type="project" value="InterPro"/>
</dbReference>
<dbReference type="SUPFAM" id="SSF81606">
    <property type="entry name" value="PP2C-like"/>
    <property type="match status" value="1"/>
</dbReference>
<comment type="caution">
    <text evidence="3">The sequence shown here is derived from an EMBL/GenBank/DDBJ whole genome shotgun (WGS) entry which is preliminary data.</text>
</comment>
<dbReference type="Pfam" id="PF00481">
    <property type="entry name" value="PP2C"/>
    <property type="match status" value="1"/>
</dbReference>
<proteinExistence type="predicted"/>
<dbReference type="InterPro" id="IPR015655">
    <property type="entry name" value="PP2C"/>
</dbReference>